<sequence>DKYGVDVVFKGKQFVICGLTKYEICENIDVNDADGNPIAEKVKEKRDHCQGNYIEQGVSRTEEAELVGRTRFKVVRKWKTLSVKLIYQGGETEPIVVKIDKITAGAIVGIVLGGLAIIGASVALIIFVVWLDRRDKAKEEAERAEQGDNDLAPLTSNAGGGMPITFPMSSQYS</sequence>
<dbReference type="Proteomes" id="UP000324800">
    <property type="component" value="Unassembled WGS sequence"/>
</dbReference>
<dbReference type="AlphaFoldDB" id="A0A5J4VP12"/>
<name>A0A5J4VP12_9EUKA</name>
<evidence type="ECO:0000313" key="4">
    <source>
        <dbReference type="Proteomes" id="UP000324800"/>
    </source>
</evidence>
<dbReference type="EMBL" id="SNRW01005810">
    <property type="protein sequence ID" value="KAA6384332.1"/>
    <property type="molecule type" value="Genomic_DNA"/>
</dbReference>
<evidence type="ECO:0000256" key="2">
    <source>
        <dbReference type="SAM" id="Phobius"/>
    </source>
</evidence>
<keyword evidence="2" id="KW-0812">Transmembrane</keyword>
<feature type="non-terminal residue" evidence="3">
    <location>
        <position position="1"/>
    </location>
</feature>
<accession>A0A5J4VP12</accession>
<organism evidence="3 4">
    <name type="scientific">Streblomastix strix</name>
    <dbReference type="NCBI Taxonomy" id="222440"/>
    <lineage>
        <taxon>Eukaryota</taxon>
        <taxon>Metamonada</taxon>
        <taxon>Preaxostyla</taxon>
        <taxon>Oxymonadida</taxon>
        <taxon>Streblomastigidae</taxon>
        <taxon>Streblomastix</taxon>
    </lineage>
</organism>
<gene>
    <name evidence="3" type="ORF">EZS28_020141</name>
</gene>
<keyword evidence="2" id="KW-1133">Transmembrane helix</keyword>
<keyword evidence="2" id="KW-0472">Membrane</keyword>
<comment type="caution">
    <text evidence="3">The sequence shown here is derived from an EMBL/GenBank/DDBJ whole genome shotgun (WGS) entry which is preliminary data.</text>
</comment>
<evidence type="ECO:0000256" key="1">
    <source>
        <dbReference type="SAM" id="MobiDB-lite"/>
    </source>
</evidence>
<protein>
    <submittedName>
        <fullName evidence="3">Uncharacterized protein</fullName>
    </submittedName>
</protein>
<evidence type="ECO:0000313" key="3">
    <source>
        <dbReference type="EMBL" id="KAA6384332.1"/>
    </source>
</evidence>
<feature type="transmembrane region" description="Helical" evidence="2">
    <location>
        <begin position="106"/>
        <end position="131"/>
    </location>
</feature>
<feature type="region of interest" description="Disordered" evidence="1">
    <location>
        <begin position="140"/>
        <end position="164"/>
    </location>
</feature>
<reference evidence="3 4" key="1">
    <citation type="submission" date="2019-03" db="EMBL/GenBank/DDBJ databases">
        <title>Single cell metagenomics reveals metabolic interactions within the superorganism composed of flagellate Streblomastix strix and complex community of Bacteroidetes bacteria on its surface.</title>
        <authorList>
            <person name="Treitli S.C."/>
            <person name="Kolisko M."/>
            <person name="Husnik F."/>
            <person name="Keeling P."/>
            <person name="Hampl V."/>
        </authorList>
    </citation>
    <scope>NUCLEOTIDE SEQUENCE [LARGE SCALE GENOMIC DNA]</scope>
    <source>
        <strain evidence="3">ST1C</strain>
    </source>
</reference>
<proteinExistence type="predicted"/>